<organism evidence="2 3">
    <name type="scientific">Brevibacillus choshinensis</name>
    <dbReference type="NCBI Taxonomy" id="54911"/>
    <lineage>
        <taxon>Bacteria</taxon>
        <taxon>Bacillati</taxon>
        <taxon>Bacillota</taxon>
        <taxon>Bacilli</taxon>
        <taxon>Bacillales</taxon>
        <taxon>Paenibacillaceae</taxon>
        <taxon>Brevibacillus</taxon>
    </lineage>
</organism>
<name>A0ABX7FXS7_BRECH</name>
<evidence type="ECO:0000313" key="2">
    <source>
        <dbReference type="EMBL" id="QRG70600.1"/>
    </source>
</evidence>
<reference evidence="2 3" key="1">
    <citation type="submission" date="2021-01" db="EMBL/GenBank/DDBJ databases">
        <title>Identification of strong promoters based on the transcriptome of Brevibacillus choshinensis.</title>
        <authorList>
            <person name="Yao D."/>
            <person name="Zhang K."/>
            <person name="Wu J."/>
        </authorList>
    </citation>
    <scope>NUCLEOTIDE SEQUENCE [LARGE SCALE GENOMIC DNA]</scope>
    <source>
        <strain evidence="2 3">HPD31-SP3</strain>
    </source>
</reference>
<dbReference type="EMBL" id="CP069127">
    <property type="protein sequence ID" value="QRG70600.1"/>
    <property type="molecule type" value="Genomic_DNA"/>
</dbReference>
<evidence type="ECO:0000313" key="3">
    <source>
        <dbReference type="Proteomes" id="UP000596248"/>
    </source>
</evidence>
<dbReference type="Pfam" id="PF12671">
    <property type="entry name" value="Amidase_6"/>
    <property type="match status" value="1"/>
</dbReference>
<protein>
    <submittedName>
        <fullName evidence="2">Amidase domain-containing protein</fullName>
    </submittedName>
</protein>
<dbReference type="InterPro" id="IPR024301">
    <property type="entry name" value="Amidase_6"/>
</dbReference>
<dbReference type="Proteomes" id="UP000596248">
    <property type="component" value="Chromosome"/>
</dbReference>
<sequence length="389" mass="45066">MEALKLGTVTQNAYCLWEGHRLLTKRLFQVLFLFFLLLTTSDQSLAQNASNDEIQAFLNQLFHNRVQLLVHHRQEQLKPFYLQTEKRSKNAMEHEFHRSYYLKKWAEARGVQFVKATGDIRIVRVNKVGDSTRVSLVHSLQLTYQYPTQGEHTMGIGTRHVLNLKKNDGNWYVFKEWYLDPLEENPRLIPTTKQVSELTADQNLHSRKGNKKYNRKKAVQYADKYAGLANQAGQNRRYNQKYLDYTYQGGDCTNFTSQVLGDKEEGGGLPMRSDWRYRYNQGGNVAWVRTDSFNSFLIRSGYGKLIAKGTYEQIAKPTPKFPGTALSKLQPGDVIGYEMNGDVDHFSIVTARDIQGYVLVNSHTADRYHVPWDLGWDKRTKFLLYRIGD</sequence>
<feature type="domain" description="Putative amidase" evidence="1">
    <location>
        <begin position="212"/>
        <end position="383"/>
    </location>
</feature>
<proteinExistence type="predicted"/>
<dbReference type="PANTHER" id="PTHR40032">
    <property type="entry name" value="EXPORTED PROTEIN-RELATED"/>
    <property type="match status" value="1"/>
</dbReference>
<accession>A0ABX7FXS7</accession>
<evidence type="ECO:0000259" key="1">
    <source>
        <dbReference type="Pfam" id="PF12671"/>
    </source>
</evidence>
<dbReference type="PANTHER" id="PTHR40032:SF1">
    <property type="entry name" value="EXPORTED PROTEIN"/>
    <property type="match status" value="1"/>
</dbReference>
<gene>
    <name evidence="2" type="ORF">JNE38_14760</name>
</gene>
<keyword evidence="3" id="KW-1185">Reference proteome</keyword>